<name>A0ABW4F1U0_9PSEU</name>
<reference evidence="3" key="1">
    <citation type="journal article" date="2019" name="Int. J. Syst. Evol. Microbiol.">
        <title>The Global Catalogue of Microorganisms (GCM) 10K type strain sequencing project: providing services to taxonomists for standard genome sequencing and annotation.</title>
        <authorList>
            <consortium name="The Broad Institute Genomics Platform"/>
            <consortium name="The Broad Institute Genome Sequencing Center for Infectious Disease"/>
            <person name="Wu L."/>
            <person name="Ma J."/>
        </authorList>
    </citation>
    <scope>NUCLEOTIDE SEQUENCE [LARGE SCALE GENOMIC DNA]</scope>
    <source>
        <strain evidence="3">CCM 7043</strain>
    </source>
</reference>
<gene>
    <name evidence="2" type="ORF">ACFSJD_27280</name>
</gene>
<dbReference type="Pfam" id="PF02195">
    <property type="entry name" value="ParB_N"/>
    <property type="match status" value="1"/>
</dbReference>
<accession>A0ABW4F1U0</accession>
<evidence type="ECO:0000313" key="2">
    <source>
        <dbReference type="EMBL" id="MFD1521232.1"/>
    </source>
</evidence>
<organism evidence="2 3">
    <name type="scientific">Pseudonocardia yunnanensis</name>
    <dbReference type="NCBI Taxonomy" id="58107"/>
    <lineage>
        <taxon>Bacteria</taxon>
        <taxon>Bacillati</taxon>
        <taxon>Actinomycetota</taxon>
        <taxon>Actinomycetes</taxon>
        <taxon>Pseudonocardiales</taxon>
        <taxon>Pseudonocardiaceae</taxon>
        <taxon>Pseudonocardia</taxon>
    </lineage>
</organism>
<keyword evidence="3" id="KW-1185">Reference proteome</keyword>
<dbReference type="InterPro" id="IPR036086">
    <property type="entry name" value="ParB/Sulfiredoxin_sf"/>
</dbReference>
<dbReference type="InterPro" id="IPR003115">
    <property type="entry name" value="ParB_N"/>
</dbReference>
<evidence type="ECO:0000313" key="3">
    <source>
        <dbReference type="Proteomes" id="UP001597114"/>
    </source>
</evidence>
<protein>
    <recommendedName>
        <fullName evidence="1">ParB-like N-terminal domain-containing protein</fullName>
    </recommendedName>
</protein>
<dbReference type="RefSeq" id="WP_344722092.1">
    <property type="nucleotide sequence ID" value="NZ_BAAAUS010000008.1"/>
</dbReference>
<dbReference type="EMBL" id="JBHUCO010000031">
    <property type="protein sequence ID" value="MFD1521232.1"/>
    <property type="molecule type" value="Genomic_DNA"/>
</dbReference>
<feature type="domain" description="ParB-like N-terminal" evidence="1">
    <location>
        <begin position="48"/>
        <end position="102"/>
    </location>
</feature>
<dbReference type="Gene3D" id="3.90.1530.10">
    <property type="entry name" value="Conserved hypothetical protein from pyrococcus furiosus pfu- 392566-001, ParB domain"/>
    <property type="match status" value="1"/>
</dbReference>
<proteinExistence type="predicted"/>
<evidence type="ECO:0000259" key="1">
    <source>
        <dbReference type="Pfam" id="PF02195"/>
    </source>
</evidence>
<sequence length="140" mass="15324">MDNNDQSGDHMRPLSADSVVVSLPTELVVRYRAVNREFIGAPIAIVDTPAHLDALTASVREHGILVPLRLGFNSGFGFLDGNHRIAVALRLGLPEVPVELVKEAADLRKDHGRPMRPEDLTALVAAFEEVTEIADRPTER</sequence>
<dbReference type="Proteomes" id="UP001597114">
    <property type="component" value="Unassembled WGS sequence"/>
</dbReference>
<comment type="caution">
    <text evidence="2">The sequence shown here is derived from an EMBL/GenBank/DDBJ whole genome shotgun (WGS) entry which is preliminary data.</text>
</comment>
<dbReference type="SUPFAM" id="SSF110849">
    <property type="entry name" value="ParB/Sulfiredoxin"/>
    <property type="match status" value="1"/>
</dbReference>